<keyword evidence="5 9" id="KW-0812">Transmembrane</keyword>
<dbReference type="PANTHER" id="PTHR30069:SF41">
    <property type="entry name" value="HEME_HEMOPEXIN UTILIZATION PROTEIN C"/>
    <property type="match status" value="1"/>
</dbReference>
<evidence type="ECO:0000256" key="3">
    <source>
        <dbReference type="ARBA" id="ARBA00022448"/>
    </source>
</evidence>
<evidence type="ECO:0000256" key="9">
    <source>
        <dbReference type="PROSITE-ProRule" id="PRU01360"/>
    </source>
</evidence>
<evidence type="ECO:0000256" key="5">
    <source>
        <dbReference type="ARBA" id="ARBA00022692"/>
    </source>
</evidence>
<keyword evidence="3 9" id="KW-0813">Transport</keyword>
<feature type="domain" description="TonB-dependent receptor plug" evidence="13">
    <location>
        <begin position="58"/>
        <end position="156"/>
    </location>
</feature>
<dbReference type="AlphaFoldDB" id="A0A4U8TN83"/>
<dbReference type="Pfam" id="PF07715">
    <property type="entry name" value="Plug"/>
    <property type="match status" value="1"/>
</dbReference>
<proteinExistence type="inferred from homology"/>
<evidence type="ECO:0000256" key="6">
    <source>
        <dbReference type="ARBA" id="ARBA00023077"/>
    </source>
</evidence>
<comment type="similarity">
    <text evidence="2 9 10">Belongs to the TonB-dependent receptor family.</text>
</comment>
<dbReference type="GO" id="GO:0015344">
    <property type="term" value="F:siderophore uptake transmembrane transporter activity"/>
    <property type="evidence" value="ECO:0007669"/>
    <property type="project" value="TreeGrafter"/>
</dbReference>
<dbReference type="InterPro" id="IPR037066">
    <property type="entry name" value="Plug_dom_sf"/>
</dbReference>
<evidence type="ECO:0000256" key="2">
    <source>
        <dbReference type="ARBA" id="ARBA00009810"/>
    </source>
</evidence>
<keyword evidence="4 9" id="KW-1134">Transmembrane beta strand</keyword>
<evidence type="ECO:0000259" key="13">
    <source>
        <dbReference type="Pfam" id="PF07715"/>
    </source>
</evidence>
<evidence type="ECO:0000256" key="11">
    <source>
        <dbReference type="SAM" id="SignalP"/>
    </source>
</evidence>
<sequence>MTHFYSTFTTPSIFNMAMLSGITSVAFASTSFADEIPENIRSIKLSPITSLAHPISNANVSVIDDTFITNTQAKDLREVFNKNAEIQVGGSAQIAQKLYIRGFEDRMFRIRLDGITQSGNLFHHQGNFLFDPFLIKNIEIEKGLANVEYGAGALAGGINITTKNAFDLLSPNRSYGAYFTLGGQSNRGIGTSLATYGKIKENLGLVASYSFDDVPYYRAGNGDKVPSSQSKAHNALFKLNFLPNANHSFNLNYHFNHLTAVAPYGANVLLSANPKLFDNAILSHGISAQYSYMPTENFTLLWNNFYSYKNLTLTPREAVTNNDHEGAQDLSLQNLGSDIIFKHYFGTSKHSIKYGLNYQLITTKAHNLDDHAFSDNNKAQELGAIYGGFVGASFNFLESLSLDLGSRYDVFTYRDKVDTRHNTQGFSPYISLLYAPTNELSFKITQNYNTRGAMPLDASLLSNPHVKIAPLKAEGMHNTELNMDYDNNLFSAHISLYHQYLKNFINSYINDNVYANGATHTHEASFRQNMNSPIRILGYEANIGLDLDFLDVHIGIAQSFPTYKNKTITDTFELAAVSGRSYYLSAGLRPFKSVPQFHILWLSRFVEGIDYQGYNMYYNGIESVHKKGYNTHNLYLTYDVKSYLSVRLAFLNITNQTYTNPMSPLKELFSKGEGTPLYEPGFNTKAQIALSF</sequence>
<comment type="caution">
    <text evidence="14">The sequence shown here is derived from an EMBL/GenBank/DDBJ whole genome shotgun (WGS) entry which is preliminary data.</text>
</comment>
<evidence type="ECO:0000256" key="7">
    <source>
        <dbReference type="ARBA" id="ARBA00023136"/>
    </source>
</evidence>
<dbReference type="GO" id="GO:0044718">
    <property type="term" value="P:siderophore transmembrane transport"/>
    <property type="evidence" value="ECO:0007669"/>
    <property type="project" value="TreeGrafter"/>
</dbReference>
<keyword evidence="15" id="KW-1185">Reference proteome</keyword>
<dbReference type="InterPro" id="IPR012910">
    <property type="entry name" value="Plug_dom"/>
</dbReference>
<dbReference type="Gene3D" id="2.170.130.10">
    <property type="entry name" value="TonB-dependent receptor, plug domain"/>
    <property type="match status" value="1"/>
</dbReference>
<evidence type="ECO:0000259" key="12">
    <source>
        <dbReference type="Pfam" id="PF00593"/>
    </source>
</evidence>
<evidence type="ECO:0000313" key="14">
    <source>
        <dbReference type="EMBL" id="TLE01804.1"/>
    </source>
</evidence>
<comment type="subcellular location">
    <subcellularLocation>
        <location evidence="1 9">Cell outer membrane</location>
        <topology evidence="1 9">Multi-pass membrane protein</topology>
    </subcellularLocation>
</comment>
<evidence type="ECO:0000256" key="10">
    <source>
        <dbReference type="RuleBase" id="RU003357"/>
    </source>
</evidence>
<keyword evidence="8 9" id="KW-0998">Cell outer membrane</keyword>
<dbReference type="SUPFAM" id="SSF56935">
    <property type="entry name" value="Porins"/>
    <property type="match status" value="1"/>
</dbReference>
<dbReference type="PROSITE" id="PS52016">
    <property type="entry name" value="TONB_DEPENDENT_REC_3"/>
    <property type="match status" value="1"/>
</dbReference>
<evidence type="ECO:0000256" key="4">
    <source>
        <dbReference type="ARBA" id="ARBA00022452"/>
    </source>
</evidence>
<dbReference type="Gene3D" id="2.40.170.20">
    <property type="entry name" value="TonB-dependent receptor, beta-barrel domain"/>
    <property type="match status" value="1"/>
</dbReference>
<keyword evidence="11" id="KW-0732">Signal</keyword>
<reference evidence="14 15" key="1">
    <citation type="journal article" date="2014" name="Genome Announc.">
        <title>Draft genome sequences of eight enterohepatic helicobacter species isolated from both laboratory and wild rodents.</title>
        <authorList>
            <person name="Sheh A."/>
            <person name="Shen Z."/>
            <person name="Fox J.G."/>
        </authorList>
    </citation>
    <scope>NUCLEOTIDE SEQUENCE [LARGE SCALE GENOMIC DNA]</scope>
    <source>
        <strain evidence="14 15">MIT 01-6451</strain>
    </source>
</reference>
<feature type="chain" id="PRO_5020934452" description="TonB-dependent receptor" evidence="11">
    <location>
        <begin position="29"/>
        <end position="692"/>
    </location>
</feature>
<accession>A0A4U8TN83</accession>
<evidence type="ECO:0000256" key="8">
    <source>
        <dbReference type="ARBA" id="ARBA00023237"/>
    </source>
</evidence>
<dbReference type="Pfam" id="PF00593">
    <property type="entry name" value="TonB_dep_Rec_b-barrel"/>
    <property type="match status" value="1"/>
</dbReference>
<dbReference type="EMBL" id="JRMQ02000006">
    <property type="protein sequence ID" value="TLE01804.1"/>
    <property type="molecule type" value="Genomic_DNA"/>
</dbReference>
<evidence type="ECO:0000256" key="1">
    <source>
        <dbReference type="ARBA" id="ARBA00004571"/>
    </source>
</evidence>
<keyword evidence="7 9" id="KW-0472">Membrane</keyword>
<dbReference type="OrthoDB" id="9790771at2"/>
<feature type="domain" description="TonB-dependent receptor-like beta-barrel" evidence="12">
    <location>
        <begin position="284"/>
        <end position="653"/>
    </location>
</feature>
<dbReference type="InterPro" id="IPR000531">
    <property type="entry name" value="Beta-barrel_TonB"/>
</dbReference>
<protein>
    <recommendedName>
        <fullName evidence="16">TonB-dependent receptor</fullName>
    </recommendedName>
</protein>
<keyword evidence="6 10" id="KW-0798">TonB box</keyword>
<gene>
    <name evidence="14" type="ORF">LS65_005645</name>
</gene>
<organism evidence="14 15">
    <name type="scientific">Helicobacter japonicus</name>
    <dbReference type="NCBI Taxonomy" id="425400"/>
    <lineage>
        <taxon>Bacteria</taxon>
        <taxon>Pseudomonadati</taxon>
        <taxon>Campylobacterota</taxon>
        <taxon>Epsilonproteobacteria</taxon>
        <taxon>Campylobacterales</taxon>
        <taxon>Helicobacteraceae</taxon>
        <taxon>Helicobacter</taxon>
    </lineage>
</organism>
<dbReference type="InterPro" id="IPR039426">
    <property type="entry name" value="TonB-dep_rcpt-like"/>
</dbReference>
<feature type="signal peptide" evidence="11">
    <location>
        <begin position="1"/>
        <end position="28"/>
    </location>
</feature>
<dbReference type="GO" id="GO:0009279">
    <property type="term" value="C:cell outer membrane"/>
    <property type="evidence" value="ECO:0007669"/>
    <property type="project" value="UniProtKB-SubCell"/>
</dbReference>
<name>A0A4U8TN83_9HELI</name>
<evidence type="ECO:0008006" key="16">
    <source>
        <dbReference type="Google" id="ProtNLM"/>
    </source>
</evidence>
<evidence type="ECO:0000313" key="15">
    <source>
        <dbReference type="Proteomes" id="UP000029707"/>
    </source>
</evidence>
<dbReference type="PANTHER" id="PTHR30069">
    <property type="entry name" value="TONB-DEPENDENT OUTER MEMBRANE RECEPTOR"/>
    <property type="match status" value="1"/>
</dbReference>
<dbReference type="Proteomes" id="UP000029707">
    <property type="component" value="Unassembled WGS sequence"/>
</dbReference>
<dbReference type="InterPro" id="IPR036942">
    <property type="entry name" value="Beta-barrel_TonB_sf"/>
</dbReference>
<dbReference type="RefSeq" id="WP_084707865.1">
    <property type="nucleotide sequence ID" value="NZ_CAJUDB010000006.1"/>
</dbReference>